<dbReference type="PROSITE" id="PS51645">
    <property type="entry name" value="PHR_CRY_ALPHA_BETA"/>
    <property type="match status" value="1"/>
</dbReference>
<dbReference type="OrthoDB" id="435881at2759"/>
<dbReference type="PROSITE" id="PS00394">
    <property type="entry name" value="DNA_PHOTOLYASES_1_1"/>
    <property type="match status" value="1"/>
</dbReference>
<dbReference type="PANTHER" id="PTHR11455:SF18">
    <property type="entry name" value="SI:CH1073-390K14.1"/>
    <property type="match status" value="1"/>
</dbReference>
<evidence type="ECO:0000256" key="3">
    <source>
        <dbReference type="ARBA" id="ARBA00022827"/>
    </source>
</evidence>
<dbReference type="GO" id="GO:0043153">
    <property type="term" value="P:entrainment of circadian clock by photoperiod"/>
    <property type="evidence" value="ECO:0007669"/>
    <property type="project" value="TreeGrafter"/>
</dbReference>
<dbReference type="Gene3D" id="1.25.40.80">
    <property type="match status" value="1"/>
</dbReference>
<dbReference type="Pfam" id="PF03441">
    <property type="entry name" value="FAD_binding_7"/>
    <property type="match status" value="1"/>
</dbReference>
<comment type="cofactor">
    <cofactor evidence="5">
        <name>FAD</name>
        <dbReference type="ChEBI" id="CHEBI:57692"/>
    </cofactor>
    <text evidence="5">Binds 1 FAD per subunit.</text>
</comment>
<feature type="binding site" evidence="5">
    <location>
        <position position="350"/>
    </location>
    <ligand>
        <name>FAD</name>
        <dbReference type="ChEBI" id="CHEBI:57692"/>
    </ligand>
</feature>
<dbReference type="InterPro" id="IPR002081">
    <property type="entry name" value="Cryptochrome/DNA_photolyase_1"/>
</dbReference>
<evidence type="ECO:0000313" key="7">
    <source>
        <dbReference type="EMBL" id="KAG5648954.1"/>
    </source>
</evidence>
<feature type="domain" description="Photolyase/cryptochrome alpha/beta" evidence="6">
    <location>
        <begin position="65"/>
        <end position="220"/>
    </location>
</feature>
<dbReference type="AlphaFoldDB" id="A0A9P7GEB4"/>
<dbReference type="InterPro" id="IPR018394">
    <property type="entry name" value="DNA_photolyase_1_CS_C"/>
</dbReference>
<comment type="caution">
    <text evidence="7">The sequence shown here is derived from an EMBL/GenBank/DDBJ whole genome shotgun (WGS) entry which is preliminary data.</text>
</comment>
<dbReference type="GO" id="GO:0071949">
    <property type="term" value="F:FAD binding"/>
    <property type="evidence" value="ECO:0007669"/>
    <property type="project" value="TreeGrafter"/>
</dbReference>
<dbReference type="InterPro" id="IPR005101">
    <property type="entry name" value="Cryptochr/Photolyase_FAD-bd"/>
</dbReference>
<dbReference type="InterPro" id="IPR036155">
    <property type="entry name" value="Crypto/Photolyase_N_sf"/>
</dbReference>
<dbReference type="GO" id="GO:0006950">
    <property type="term" value="P:response to stress"/>
    <property type="evidence" value="ECO:0007669"/>
    <property type="project" value="UniProtKB-ARBA"/>
</dbReference>
<dbReference type="GO" id="GO:0032922">
    <property type="term" value="P:circadian regulation of gene expression"/>
    <property type="evidence" value="ECO:0007669"/>
    <property type="project" value="TreeGrafter"/>
</dbReference>
<keyword evidence="8" id="KW-1185">Reference proteome</keyword>
<dbReference type="GO" id="GO:0005634">
    <property type="term" value="C:nucleus"/>
    <property type="evidence" value="ECO:0007669"/>
    <property type="project" value="TreeGrafter"/>
</dbReference>
<dbReference type="Proteomes" id="UP000775547">
    <property type="component" value="Unassembled WGS sequence"/>
</dbReference>
<dbReference type="InterPro" id="IPR014729">
    <property type="entry name" value="Rossmann-like_a/b/a_fold"/>
</dbReference>
<protein>
    <recommendedName>
        <fullName evidence="6">Photolyase/cryptochrome alpha/beta domain-containing protein</fullName>
    </recommendedName>
</protein>
<dbReference type="EMBL" id="JABCKV010000001">
    <property type="protein sequence ID" value="KAG5648954.1"/>
    <property type="molecule type" value="Genomic_DNA"/>
</dbReference>
<sequence length="515" mass="57808">MSKHARDYGAGLNAPSKRLKSAHTAFRPNKVATAQAAAAVDADLPLLKLKNALEDAVKNPAKGESVVYWMRMGDLRVSDNRALSRASEQAQKDDMPLIVIFALSPQDYVAHDRSARRIDFTLRNLSNIKVNTLSLAPKQLVSYVRAKVTLAGIHIPLHTITHTPRRTLPSRIMSLLAELGCTSLYANIEYEVDELRRDIKICELSKAQGVKATFWHDKCIVEPGVILTKEKKGYAVYSPYQRKWLTVLNGNIPYYLEDCAKPQANPTSIHESKRFASLFGTPIPEAIEGFELDEVNSERMREVWPEGEVVAAEILQRFLTTKSRSSQLGAANPLADGAETSTKSNRILNYEKERDRADRDTTSRLSVYLSAGVISIRECVRATMLLLNQDKVDGGRTTGIGRWVQELAWRDFYTCVLVGFPRVSMGRPFLEKFSAVVWEDHQVPEDNAAVGGSPQGSEALQKWKEGRTGVPIVDATMRCMKDMGWVHNRMRMITAMFLTKDLMIDWRVGERVRTT</sequence>
<reference evidence="7" key="2">
    <citation type="submission" date="2021-10" db="EMBL/GenBank/DDBJ databases">
        <title>Phylogenomics reveals ancestral predisposition of the termite-cultivated fungus Termitomyces towards a domesticated lifestyle.</title>
        <authorList>
            <person name="Auxier B."/>
            <person name="Grum-Grzhimaylo A."/>
            <person name="Cardenas M.E."/>
            <person name="Lodge J.D."/>
            <person name="Laessoe T."/>
            <person name="Pedersen O."/>
            <person name="Smith M.E."/>
            <person name="Kuyper T.W."/>
            <person name="Franco-Molano E.A."/>
            <person name="Baroni T.J."/>
            <person name="Aanen D.K."/>
        </authorList>
    </citation>
    <scope>NUCLEOTIDE SEQUENCE</scope>
    <source>
        <strain evidence="7">AP01</strain>
        <tissue evidence="7">Mycelium</tissue>
    </source>
</reference>
<comment type="similarity">
    <text evidence="1">Belongs to the DNA photolyase class-1 family.</text>
</comment>
<evidence type="ECO:0000256" key="2">
    <source>
        <dbReference type="ARBA" id="ARBA00022630"/>
    </source>
</evidence>
<feature type="binding site" evidence="5">
    <location>
        <position position="403"/>
    </location>
    <ligand>
        <name>FAD</name>
        <dbReference type="ChEBI" id="CHEBI:57692"/>
    </ligand>
</feature>
<proteinExistence type="inferred from homology"/>
<gene>
    <name evidence="7" type="ORF">DXG03_000303</name>
</gene>
<keyword evidence="4" id="KW-0157">Chromophore</keyword>
<feature type="binding site" evidence="5">
    <location>
        <begin position="362"/>
        <end position="366"/>
    </location>
    <ligand>
        <name>FAD</name>
        <dbReference type="ChEBI" id="CHEBI:57692"/>
    </ligand>
</feature>
<dbReference type="SUPFAM" id="SSF48173">
    <property type="entry name" value="Cryptochrome/photolyase FAD-binding domain"/>
    <property type="match status" value="1"/>
</dbReference>
<dbReference type="Gene3D" id="1.10.579.10">
    <property type="entry name" value="DNA Cyclobutane Dipyrimidine Photolyase, subunit A, domain 3"/>
    <property type="match status" value="1"/>
</dbReference>
<dbReference type="GO" id="GO:0006139">
    <property type="term" value="P:nucleobase-containing compound metabolic process"/>
    <property type="evidence" value="ECO:0007669"/>
    <property type="project" value="UniProtKB-ARBA"/>
</dbReference>
<reference evidence="7" key="1">
    <citation type="submission" date="2020-07" db="EMBL/GenBank/DDBJ databases">
        <authorList>
            <person name="Nieuwenhuis M."/>
            <person name="Van De Peppel L.J.J."/>
        </authorList>
    </citation>
    <scope>NUCLEOTIDE SEQUENCE</scope>
    <source>
        <strain evidence="7">AP01</strain>
        <tissue evidence="7">Mycelium</tissue>
    </source>
</reference>
<dbReference type="PANTHER" id="PTHR11455">
    <property type="entry name" value="CRYPTOCHROME"/>
    <property type="match status" value="1"/>
</dbReference>
<dbReference type="GO" id="GO:0003677">
    <property type="term" value="F:DNA binding"/>
    <property type="evidence" value="ECO:0007669"/>
    <property type="project" value="TreeGrafter"/>
</dbReference>
<dbReference type="InterPro" id="IPR006050">
    <property type="entry name" value="DNA_photolyase_N"/>
</dbReference>
<evidence type="ECO:0000256" key="5">
    <source>
        <dbReference type="PIRSR" id="PIRSR602081-1"/>
    </source>
</evidence>
<evidence type="ECO:0000256" key="4">
    <source>
        <dbReference type="ARBA" id="ARBA00022991"/>
    </source>
</evidence>
<dbReference type="GO" id="GO:0005737">
    <property type="term" value="C:cytoplasm"/>
    <property type="evidence" value="ECO:0007669"/>
    <property type="project" value="TreeGrafter"/>
</dbReference>
<dbReference type="Gene3D" id="3.40.50.620">
    <property type="entry name" value="HUPs"/>
    <property type="match status" value="1"/>
</dbReference>
<evidence type="ECO:0000313" key="8">
    <source>
        <dbReference type="Proteomes" id="UP000775547"/>
    </source>
</evidence>
<feature type="binding site" evidence="5">
    <location>
        <begin position="406"/>
        <end position="413"/>
    </location>
    <ligand>
        <name>FAD</name>
        <dbReference type="ChEBI" id="CHEBI:57692"/>
    </ligand>
</feature>
<dbReference type="Pfam" id="PF00875">
    <property type="entry name" value="DNA_photolyase"/>
    <property type="match status" value="1"/>
</dbReference>
<dbReference type="InterPro" id="IPR036134">
    <property type="entry name" value="Crypto/Photolyase_FAD-like_sf"/>
</dbReference>
<keyword evidence="2 5" id="KW-0285">Flavoprotein</keyword>
<dbReference type="SUPFAM" id="SSF52425">
    <property type="entry name" value="Cryptochrome/photolyase, N-terminal domain"/>
    <property type="match status" value="1"/>
</dbReference>
<keyword evidence="3 5" id="KW-0274">FAD</keyword>
<dbReference type="GO" id="GO:0003904">
    <property type="term" value="F:deoxyribodipyrimidine photo-lyase activity"/>
    <property type="evidence" value="ECO:0007669"/>
    <property type="project" value="TreeGrafter"/>
</dbReference>
<evidence type="ECO:0000259" key="6">
    <source>
        <dbReference type="PROSITE" id="PS51645"/>
    </source>
</evidence>
<organism evidence="7 8">
    <name type="scientific">Asterophora parasitica</name>
    <dbReference type="NCBI Taxonomy" id="117018"/>
    <lineage>
        <taxon>Eukaryota</taxon>
        <taxon>Fungi</taxon>
        <taxon>Dikarya</taxon>
        <taxon>Basidiomycota</taxon>
        <taxon>Agaricomycotina</taxon>
        <taxon>Agaricomycetes</taxon>
        <taxon>Agaricomycetidae</taxon>
        <taxon>Agaricales</taxon>
        <taxon>Tricholomatineae</taxon>
        <taxon>Lyophyllaceae</taxon>
        <taxon>Asterophora</taxon>
    </lineage>
</organism>
<accession>A0A9P7GEB4</accession>
<evidence type="ECO:0000256" key="1">
    <source>
        <dbReference type="ARBA" id="ARBA00005862"/>
    </source>
</evidence>
<name>A0A9P7GEB4_9AGAR</name>